<name>A0A291LHU2_9CAUD</name>
<evidence type="ECO:0000313" key="2">
    <source>
        <dbReference type="EMBL" id="ATI18972.1"/>
    </source>
</evidence>
<gene>
    <name evidence="2" type="ORF">SEA_TEFUNT_32</name>
</gene>
<sequence>MSELSVTIKYDKGHDATWAVFRGTPGEIRADIMEFFGMDPATQVGLSLSSIVTNATQIAHGKGLIATALGATVVEETSEPVKPPADDPWAAASAAQPSGPWPGSASVPEKKEDPNAYILGEIEKQTTVDGLKKLWAANQSFFSDASVMAAWKAKGKSLQAAAA</sequence>
<keyword evidence="3" id="KW-1185">Reference proteome</keyword>
<dbReference type="EMBL" id="MF766048">
    <property type="protein sequence ID" value="ATI18972.1"/>
    <property type="molecule type" value="Genomic_DNA"/>
</dbReference>
<proteinExistence type="predicted"/>
<protein>
    <submittedName>
        <fullName evidence="2">Uncharacterized protein</fullName>
    </submittedName>
</protein>
<evidence type="ECO:0000313" key="3">
    <source>
        <dbReference type="Proteomes" id="UP000229965"/>
    </source>
</evidence>
<organism evidence="2 3">
    <name type="scientific">Streptomyces phage Tefunt</name>
    <dbReference type="NCBI Taxonomy" id="2041209"/>
    <lineage>
        <taxon>Viruses</taxon>
        <taxon>Duplodnaviria</taxon>
        <taxon>Heunggongvirae</taxon>
        <taxon>Uroviricota</taxon>
        <taxon>Caudoviricetes</taxon>
        <taxon>Arquatrovirinae</taxon>
        <taxon>Omarvirus</taxon>
        <taxon>Omarvirus tefunt</taxon>
    </lineage>
</organism>
<feature type="region of interest" description="Disordered" evidence="1">
    <location>
        <begin position="77"/>
        <end position="110"/>
    </location>
</feature>
<accession>A0A291LHU2</accession>
<evidence type="ECO:0000256" key="1">
    <source>
        <dbReference type="SAM" id="MobiDB-lite"/>
    </source>
</evidence>
<dbReference type="Proteomes" id="UP000229965">
    <property type="component" value="Segment"/>
</dbReference>
<feature type="compositionally biased region" description="Low complexity" evidence="1">
    <location>
        <begin position="87"/>
        <end position="106"/>
    </location>
</feature>
<reference evidence="2 3" key="1">
    <citation type="submission" date="2017-08" db="EMBL/GenBank/DDBJ databases">
        <authorList>
            <person name="Miranda A."/>
            <person name="Molina J.M."/>
            <person name="Pressly P.D."/>
            <person name="Bhuiyan S."/>
            <person name="Nayek S."/>
            <person name="Layton S.R."/>
            <person name="Kim T."/>
            <person name="Hughes L.E."/>
            <person name="Garlena R.A."/>
            <person name="Russell D.A."/>
            <person name="Pope W.H."/>
            <person name="Jacobs-Sera D."/>
            <person name="Hendrix R.W."/>
            <person name="Hatfull G.F."/>
        </authorList>
    </citation>
    <scope>NUCLEOTIDE SEQUENCE [LARGE SCALE GENOMIC DNA]</scope>
</reference>